<evidence type="ECO:0000256" key="1">
    <source>
        <dbReference type="SAM" id="SignalP"/>
    </source>
</evidence>
<organism evidence="3 4">
    <name type="scientific">Paracidovorax cattleyae</name>
    <dbReference type="NCBI Taxonomy" id="80868"/>
    <lineage>
        <taxon>Bacteria</taxon>
        <taxon>Pseudomonadati</taxon>
        <taxon>Pseudomonadota</taxon>
        <taxon>Betaproteobacteria</taxon>
        <taxon>Burkholderiales</taxon>
        <taxon>Comamonadaceae</taxon>
        <taxon>Paracidovorax</taxon>
    </lineage>
</organism>
<keyword evidence="1" id="KW-0732">Signal</keyword>
<dbReference type="InterPro" id="IPR053167">
    <property type="entry name" value="Spore_coat_component"/>
</dbReference>
<evidence type="ECO:0000313" key="3">
    <source>
        <dbReference type="EMBL" id="SDP03077.1"/>
    </source>
</evidence>
<dbReference type="Pfam" id="PF05229">
    <property type="entry name" value="SCPU"/>
    <property type="match status" value="2"/>
</dbReference>
<keyword evidence="4" id="KW-1185">Reference proteome</keyword>
<dbReference type="Proteomes" id="UP000199317">
    <property type="component" value="Unassembled WGS sequence"/>
</dbReference>
<evidence type="ECO:0000259" key="2">
    <source>
        <dbReference type="Pfam" id="PF05229"/>
    </source>
</evidence>
<dbReference type="OrthoDB" id="8901110at2"/>
<protein>
    <submittedName>
        <fullName evidence="3">Spore coat protein U (SCPU) domain-containing protein</fullName>
    </submittedName>
</protein>
<keyword evidence="3" id="KW-0167">Capsid protein</keyword>
<dbReference type="EMBL" id="FNJL01000006">
    <property type="protein sequence ID" value="SDP03077.1"/>
    <property type="molecule type" value="Genomic_DNA"/>
</dbReference>
<name>A0A1H0PD79_9BURK</name>
<sequence>MTGVPRPARPPRGTALPLAAVGLLAALCRTASADCVSSETGGNLGTVPSQRVLSGPAVTTTAQFTLGCGGIVLSTLGTPTVQAKFVSPTTGLTLKDAAKPAIPYQITNLAGASYTQGVLVINASGANVIALLSNNTASLPLRIAIAVGANVPSGTYTDTITVNWAYANICEGLLGVGGLCVGTPRNGNVNRLLTVQLVVTNDCTLSAPNVQFGSAPLPAAFATVSGNVSVVCTRGLSVTVGFGPGTYPSAGRRQMASGANRLAYDLFRADGSLWGTAAGTRTAGTALTDGTTPIVLPYTARIYGDQTPPPPGVYQDNVVVDVEY</sequence>
<dbReference type="PANTHER" id="PTHR37089">
    <property type="entry name" value="PROTEIN U-RELATED"/>
    <property type="match status" value="1"/>
</dbReference>
<dbReference type="InterPro" id="IPR007893">
    <property type="entry name" value="Spore_coat_U/FanG"/>
</dbReference>
<keyword evidence="3" id="KW-0946">Virion</keyword>
<dbReference type="AlphaFoldDB" id="A0A1H0PD79"/>
<feature type="signal peptide" evidence="1">
    <location>
        <begin position="1"/>
        <end position="33"/>
    </location>
</feature>
<feature type="domain" description="Spore coat protein U/FanG" evidence="2">
    <location>
        <begin position="191"/>
        <end position="320"/>
    </location>
</feature>
<reference evidence="4" key="1">
    <citation type="submission" date="2016-10" db="EMBL/GenBank/DDBJ databases">
        <authorList>
            <person name="Varghese N."/>
            <person name="Submissions S."/>
        </authorList>
    </citation>
    <scope>NUCLEOTIDE SEQUENCE [LARGE SCALE GENOMIC DNA]</scope>
    <source>
        <strain evidence="4">DSM 17101</strain>
    </source>
</reference>
<feature type="domain" description="Spore coat protein U/FanG" evidence="2">
    <location>
        <begin position="29"/>
        <end position="162"/>
    </location>
</feature>
<accession>A0A1H0PD79</accession>
<dbReference type="RefSeq" id="WP_092833026.1">
    <property type="nucleotide sequence ID" value="NZ_CP028290.1"/>
</dbReference>
<dbReference type="SMART" id="SM00972">
    <property type="entry name" value="SCPU"/>
    <property type="match status" value="2"/>
</dbReference>
<evidence type="ECO:0000313" key="4">
    <source>
        <dbReference type="Proteomes" id="UP000199317"/>
    </source>
</evidence>
<proteinExistence type="predicted"/>
<gene>
    <name evidence="3" type="ORF">SAMN04489708_106106</name>
</gene>
<feature type="chain" id="PRO_5011787723" evidence="1">
    <location>
        <begin position="34"/>
        <end position="324"/>
    </location>
</feature>
<dbReference type="PANTHER" id="PTHR37089:SF1">
    <property type="entry name" value="MEMBRANE PROTEIN"/>
    <property type="match status" value="1"/>
</dbReference>